<name>A0ABS1WQZ4_9GAMM</name>
<dbReference type="InterPro" id="IPR036390">
    <property type="entry name" value="WH_DNA-bd_sf"/>
</dbReference>
<reference evidence="3 4" key="1">
    <citation type="journal article" date="2021" name="Int. J. Syst. Evol. Microbiol.">
        <title>Steroidobacter gossypii sp. nov., isolated from soil of cotton cropping field.</title>
        <authorList>
            <person name="Huang R."/>
            <person name="Yang S."/>
            <person name="Zhen C."/>
            <person name="Liu W."/>
        </authorList>
    </citation>
    <scope>NUCLEOTIDE SEQUENCE [LARGE SCALE GENOMIC DNA]</scope>
    <source>
        <strain evidence="3 4">S1-65</strain>
    </source>
</reference>
<feature type="compositionally biased region" description="Low complexity" evidence="1">
    <location>
        <begin position="1"/>
        <end position="13"/>
    </location>
</feature>
<dbReference type="Gene3D" id="1.10.10.10">
    <property type="entry name" value="Winged helix-like DNA-binding domain superfamily/Winged helix DNA-binding domain"/>
    <property type="match status" value="1"/>
</dbReference>
<organism evidence="3 4">
    <name type="scientific">Steroidobacter gossypii</name>
    <dbReference type="NCBI Taxonomy" id="2805490"/>
    <lineage>
        <taxon>Bacteria</taxon>
        <taxon>Pseudomonadati</taxon>
        <taxon>Pseudomonadota</taxon>
        <taxon>Gammaproteobacteria</taxon>
        <taxon>Steroidobacterales</taxon>
        <taxon>Steroidobacteraceae</taxon>
        <taxon>Steroidobacter</taxon>
    </lineage>
</organism>
<comment type="caution">
    <text evidence="3">The sequence shown here is derived from an EMBL/GenBank/DDBJ whole genome shotgun (WGS) entry which is preliminary data.</text>
</comment>
<dbReference type="PANTHER" id="PTHR37318:SF1">
    <property type="entry name" value="BSL7504 PROTEIN"/>
    <property type="match status" value="1"/>
</dbReference>
<dbReference type="PANTHER" id="PTHR37318">
    <property type="entry name" value="BSL7504 PROTEIN"/>
    <property type="match status" value="1"/>
</dbReference>
<sequence>MAAKAKTRTAATASERQRRKLEAVASTTRQAGESKFDRLIYERVRLGIMSALAVREQMSFNELKALFVEISDGNLGAHARKLEDAGYVTCTKSFEDRRPRTDYRITEPGRAALNRYLDHVEAVIRATRG</sequence>
<evidence type="ECO:0000259" key="2">
    <source>
        <dbReference type="Pfam" id="PF13601"/>
    </source>
</evidence>
<protein>
    <submittedName>
        <fullName evidence="3">Transcriptional regulator</fullName>
    </submittedName>
</protein>
<proteinExistence type="predicted"/>
<dbReference type="SUPFAM" id="SSF46785">
    <property type="entry name" value="Winged helix' DNA-binding domain"/>
    <property type="match status" value="1"/>
</dbReference>
<evidence type="ECO:0000256" key="1">
    <source>
        <dbReference type="SAM" id="MobiDB-lite"/>
    </source>
</evidence>
<feature type="domain" description="Winged helix DNA-binding" evidence="2">
    <location>
        <begin position="44"/>
        <end position="123"/>
    </location>
</feature>
<dbReference type="InterPro" id="IPR036388">
    <property type="entry name" value="WH-like_DNA-bd_sf"/>
</dbReference>
<dbReference type="RefSeq" id="WP_203165372.1">
    <property type="nucleotide sequence ID" value="NZ_JAEVLS010000001.1"/>
</dbReference>
<dbReference type="Pfam" id="PF13601">
    <property type="entry name" value="HTH_34"/>
    <property type="match status" value="1"/>
</dbReference>
<dbReference type="InterPro" id="IPR027395">
    <property type="entry name" value="WH_DNA-bd_dom"/>
</dbReference>
<feature type="region of interest" description="Disordered" evidence="1">
    <location>
        <begin position="1"/>
        <end position="27"/>
    </location>
</feature>
<dbReference type="EMBL" id="JAEVLS010000001">
    <property type="protein sequence ID" value="MBM0103396.1"/>
    <property type="molecule type" value="Genomic_DNA"/>
</dbReference>
<accession>A0ABS1WQZ4</accession>
<evidence type="ECO:0000313" key="4">
    <source>
        <dbReference type="Proteomes" id="UP000661077"/>
    </source>
</evidence>
<keyword evidence="4" id="KW-1185">Reference proteome</keyword>
<dbReference type="Proteomes" id="UP000661077">
    <property type="component" value="Unassembled WGS sequence"/>
</dbReference>
<evidence type="ECO:0000313" key="3">
    <source>
        <dbReference type="EMBL" id="MBM0103396.1"/>
    </source>
</evidence>
<gene>
    <name evidence="3" type="ORF">JM946_01505</name>
</gene>